<dbReference type="Pfam" id="PF01113">
    <property type="entry name" value="DapB_N"/>
    <property type="match status" value="1"/>
</dbReference>
<dbReference type="CDD" id="cd24146">
    <property type="entry name" value="nat-AmDH_N_like"/>
    <property type="match status" value="1"/>
</dbReference>
<organism evidence="5 6">
    <name type="scientific">Actinocorallia herbida</name>
    <dbReference type="NCBI Taxonomy" id="58109"/>
    <lineage>
        <taxon>Bacteria</taxon>
        <taxon>Bacillati</taxon>
        <taxon>Actinomycetota</taxon>
        <taxon>Actinomycetes</taxon>
        <taxon>Streptosporangiales</taxon>
        <taxon>Thermomonosporaceae</taxon>
        <taxon>Actinocorallia</taxon>
    </lineage>
</organism>
<evidence type="ECO:0000259" key="3">
    <source>
        <dbReference type="Pfam" id="PF01113"/>
    </source>
</evidence>
<evidence type="ECO:0000313" key="6">
    <source>
        <dbReference type="Proteomes" id="UP000272400"/>
    </source>
</evidence>
<evidence type="ECO:0000256" key="1">
    <source>
        <dbReference type="ARBA" id="ARBA00022857"/>
    </source>
</evidence>
<keyword evidence="1" id="KW-0521">NADP</keyword>
<sequence>MTLRVIQWATGAIGKTTLRAVLDTPGLELAGLFVYGDRKAGRDAGDIARRAPTGVIATRDRAEILATPADVVIHAPRLQVPYETHDADLCALLRSGKNVITTAGHHFPRAHGADRERMFLDACEAGGTTLYGVGISPGVVGERIALALTGACLDVEHVQIDEVLDASRVPDPNFVFDVMGMGADPATVDLTGGDLPVMYGMLYGETLAFMAERMNLPVDRIESDHKVRASVRDLEVPAGTIKEGTVAATEWRWHVVSGGRRVLTLAIIWTMDPDLPEYAGRDHWTITVQGRPGMTMTLNLIEPDDPSSRTTAGQFITSGPVIRALHEVVAAPPGIFEPPVFAPFDFKGGTR</sequence>
<evidence type="ECO:0000313" key="5">
    <source>
        <dbReference type="EMBL" id="ROO86457.1"/>
    </source>
</evidence>
<dbReference type="InterPro" id="IPR036291">
    <property type="entry name" value="NAD(P)-bd_dom_sf"/>
</dbReference>
<keyword evidence="2" id="KW-0560">Oxidoreductase</keyword>
<proteinExistence type="predicted"/>
<feature type="domain" description="2,4-diaminopentanoate dehydrogenase C-terminal" evidence="4">
    <location>
        <begin position="143"/>
        <end position="334"/>
    </location>
</feature>
<dbReference type="SUPFAM" id="SSF51735">
    <property type="entry name" value="NAD(P)-binding Rossmann-fold domains"/>
    <property type="match status" value="1"/>
</dbReference>
<dbReference type="GO" id="GO:0008839">
    <property type="term" value="F:4-hydroxy-tetrahydrodipicolinate reductase"/>
    <property type="evidence" value="ECO:0007669"/>
    <property type="project" value="InterPro"/>
</dbReference>
<dbReference type="InterPro" id="IPR000846">
    <property type="entry name" value="DapB_N"/>
</dbReference>
<feature type="domain" description="Dihydrodipicolinate reductase N-terminal" evidence="3">
    <location>
        <begin position="9"/>
        <end position="83"/>
    </location>
</feature>
<dbReference type="OrthoDB" id="4759936at2"/>
<dbReference type="Pfam" id="PF19328">
    <property type="entry name" value="DAP_DH_C"/>
    <property type="match status" value="1"/>
</dbReference>
<gene>
    <name evidence="5" type="ORF">EDD29_4028</name>
</gene>
<dbReference type="Gene3D" id="3.40.50.720">
    <property type="entry name" value="NAD(P)-binding Rossmann-like Domain"/>
    <property type="match status" value="1"/>
</dbReference>
<reference evidence="5 6" key="1">
    <citation type="submission" date="2018-11" db="EMBL/GenBank/DDBJ databases">
        <title>Sequencing the genomes of 1000 actinobacteria strains.</title>
        <authorList>
            <person name="Klenk H.-P."/>
        </authorList>
    </citation>
    <scope>NUCLEOTIDE SEQUENCE [LARGE SCALE GENOMIC DNA]</scope>
    <source>
        <strain evidence="5 6">DSM 44254</strain>
    </source>
</reference>
<evidence type="ECO:0000259" key="4">
    <source>
        <dbReference type="Pfam" id="PF19328"/>
    </source>
</evidence>
<dbReference type="Proteomes" id="UP000272400">
    <property type="component" value="Unassembled WGS sequence"/>
</dbReference>
<accession>A0A3N1CYU8</accession>
<dbReference type="EMBL" id="RJKE01000001">
    <property type="protein sequence ID" value="ROO86457.1"/>
    <property type="molecule type" value="Genomic_DNA"/>
</dbReference>
<comment type="caution">
    <text evidence="5">The sequence shown here is derived from an EMBL/GenBank/DDBJ whole genome shotgun (WGS) entry which is preliminary data.</text>
</comment>
<dbReference type="InterPro" id="IPR045760">
    <property type="entry name" value="DAP_DH_C"/>
</dbReference>
<evidence type="ECO:0000256" key="2">
    <source>
        <dbReference type="ARBA" id="ARBA00023002"/>
    </source>
</evidence>
<dbReference type="AlphaFoldDB" id="A0A3N1CYU8"/>
<dbReference type="GO" id="GO:0009089">
    <property type="term" value="P:lysine biosynthetic process via diaminopimelate"/>
    <property type="evidence" value="ECO:0007669"/>
    <property type="project" value="InterPro"/>
</dbReference>
<keyword evidence="6" id="KW-1185">Reference proteome</keyword>
<name>A0A3N1CYU8_9ACTN</name>
<protein>
    <submittedName>
        <fullName evidence="5">Uncharacterized protein</fullName>
    </submittedName>
</protein>
<dbReference type="RefSeq" id="WP_123665857.1">
    <property type="nucleotide sequence ID" value="NZ_RJKE01000001.1"/>
</dbReference>